<dbReference type="Proteomes" id="UP000072660">
    <property type="component" value="Unassembled WGS sequence"/>
</dbReference>
<sequence>MLKQFGKLPWLLLSLIVVLLDQISKLHFEALLQVHPPITVIENYFSFSLAYNKGAAFSFLAAASGWQRWFFIVIALAVSAVLVVWLKRLKAHESWVALALALILGGAIGNLIDRIAYGQVIDFILLHWQHRWYFPAFNLADSAITIGAAVLILDMFRTKRA</sequence>
<comment type="caution">
    <text evidence="12">The sequence shown here is derived from an EMBL/GenBank/DDBJ whole genome shotgun (WGS) entry which is preliminary data.</text>
</comment>
<evidence type="ECO:0000313" key="12">
    <source>
        <dbReference type="EMBL" id="KXU38931.1"/>
    </source>
</evidence>
<dbReference type="PROSITE" id="PS00855">
    <property type="entry name" value="SPASE_II"/>
    <property type="match status" value="1"/>
</dbReference>
<feature type="active site" evidence="9">
    <location>
        <position position="122"/>
    </location>
</feature>
<evidence type="ECO:0000256" key="8">
    <source>
        <dbReference type="ARBA" id="ARBA00023136"/>
    </source>
</evidence>
<dbReference type="UniPathway" id="UPA00665"/>
<dbReference type="PANTHER" id="PTHR33695:SF1">
    <property type="entry name" value="LIPOPROTEIN SIGNAL PEPTIDASE"/>
    <property type="match status" value="1"/>
</dbReference>
<accession>A0A139SX17</accession>
<keyword evidence="8 9" id="KW-0472">Membrane</keyword>
<evidence type="ECO:0000256" key="7">
    <source>
        <dbReference type="ARBA" id="ARBA00022989"/>
    </source>
</evidence>
<keyword evidence="13" id="KW-1185">Reference proteome</keyword>
<keyword evidence="5 9" id="KW-0064">Aspartyl protease</keyword>
<dbReference type="AlphaFoldDB" id="A0A139SX17"/>
<feature type="active site" evidence="9">
    <location>
        <position position="141"/>
    </location>
</feature>
<dbReference type="EMBL" id="LSZO01000059">
    <property type="protein sequence ID" value="KXU38931.1"/>
    <property type="molecule type" value="Genomic_DNA"/>
</dbReference>
<keyword evidence="3 9" id="KW-0645">Protease</keyword>
<dbReference type="GO" id="GO:0006508">
    <property type="term" value="P:proteolysis"/>
    <property type="evidence" value="ECO:0007669"/>
    <property type="project" value="UniProtKB-KW"/>
</dbReference>
<dbReference type="Pfam" id="PF01252">
    <property type="entry name" value="Peptidase_A8"/>
    <property type="match status" value="1"/>
</dbReference>
<dbReference type="PRINTS" id="PR00781">
    <property type="entry name" value="LIPOSIGPTASE"/>
</dbReference>
<dbReference type="RefSeq" id="WP_068388154.1">
    <property type="nucleotide sequence ID" value="NZ_LSZO01000059.1"/>
</dbReference>
<comment type="catalytic activity">
    <reaction evidence="9 10">
        <text>Release of signal peptides from bacterial membrane prolipoproteins. Hydrolyzes -Xaa-Yaa-Zaa-|-(S,diacylglyceryl)Cys-, in which Xaa is hydrophobic (preferably Leu), and Yaa (Ala or Ser) and Zaa (Gly or Ala) have small, neutral side chains.</text>
        <dbReference type="EC" id="3.4.23.36"/>
    </reaction>
</comment>
<evidence type="ECO:0000256" key="4">
    <source>
        <dbReference type="ARBA" id="ARBA00022692"/>
    </source>
</evidence>
<evidence type="ECO:0000256" key="9">
    <source>
        <dbReference type="HAMAP-Rule" id="MF_00161"/>
    </source>
</evidence>
<evidence type="ECO:0000256" key="10">
    <source>
        <dbReference type="RuleBase" id="RU000594"/>
    </source>
</evidence>
<feature type="transmembrane region" description="Helical" evidence="9">
    <location>
        <begin position="69"/>
        <end position="86"/>
    </location>
</feature>
<dbReference type="NCBIfam" id="TIGR00077">
    <property type="entry name" value="lspA"/>
    <property type="match status" value="1"/>
</dbReference>
<feature type="transmembrane region" description="Helical" evidence="9">
    <location>
        <begin position="132"/>
        <end position="153"/>
    </location>
</feature>
<dbReference type="HAMAP" id="MF_00161">
    <property type="entry name" value="LspA"/>
    <property type="match status" value="1"/>
</dbReference>
<dbReference type="PANTHER" id="PTHR33695">
    <property type="entry name" value="LIPOPROTEIN SIGNAL PEPTIDASE"/>
    <property type="match status" value="1"/>
</dbReference>
<comment type="caution">
    <text evidence="9">Lacks conserved residue(s) required for the propagation of feature annotation.</text>
</comment>
<dbReference type="GO" id="GO:0004190">
    <property type="term" value="F:aspartic-type endopeptidase activity"/>
    <property type="evidence" value="ECO:0007669"/>
    <property type="project" value="UniProtKB-UniRule"/>
</dbReference>
<keyword evidence="6 9" id="KW-0378">Hydrolase</keyword>
<feature type="transmembrane region" description="Helical" evidence="9">
    <location>
        <begin position="95"/>
        <end position="112"/>
    </location>
</feature>
<dbReference type="GO" id="GO:0005886">
    <property type="term" value="C:plasma membrane"/>
    <property type="evidence" value="ECO:0007669"/>
    <property type="project" value="UniProtKB-SubCell"/>
</dbReference>
<evidence type="ECO:0000256" key="6">
    <source>
        <dbReference type="ARBA" id="ARBA00022801"/>
    </source>
</evidence>
<protein>
    <recommendedName>
        <fullName evidence="9">Lipoprotein signal peptidase</fullName>
        <ecNumber evidence="9">3.4.23.36</ecNumber>
    </recommendedName>
    <alternativeName>
        <fullName evidence="9">Prolipoprotein signal peptidase</fullName>
    </alternativeName>
    <alternativeName>
        <fullName evidence="9">Signal peptidase II</fullName>
        <shortName evidence="9">SPase II</shortName>
    </alternativeName>
</protein>
<comment type="similarity">
    <text evidence="1 9 11">Belongs to the peptidase A8 family.</text>
</comment>
<organism evidence="12 13">
    <name type="scientific">Ventosimonas gracilis</name>
    <dbReference type="NCBI Taxonomy" id="1680762"/>
    <lineage>
        <taxon>Bacteria</taxon>
        <taxon>Pseudomonadati</taxon>
        <taxon>Pseudomonadota</taxon>
        <taxon>Gammaproteobacteria</taxon>
        <taxon>Pseudomonadales</taxon>
        <taxon>Ventosimonadaceae</taxon>
        <taxon>Ventosimonas</taxon>
    </lineage>
</organism>
<keyword evidence="7 9" id="KW-1133">Transmembrane helix</keyword>
<comment type="function">
    <text evidence="9 10">This protein specifically catalyzes the removal of signal peptides from prolipoproteins.</text>
</comment>
<comment type="pathway">
    <text evidence="9">Protein modification; lipoprotein biosynthesis (signal peptide cleavage).</text>
</comment>
<evidence type="ECO:0000256" key="1">
    <source>
        <dbReference type="ARBA" id="ARBA00006139"/>
    </source>
</evidence>
<dbReference type="EC" id="3.4.23.36" evidence="9"/>
<keyword evidence="4 9" id="KW-0812">Transmembrane</keyword>
<gene>
    <name evidence="9" type="primary">lspA</name>
    <name evidence="12" type="ORF">AXE65_11500</name>
</gene>
<reference evidence="12 13" key="1">
    <citation type="submission" date="2016-02" db="EMBL/GenBank/DDBJ databases">
        <authorList>
            <person name="Wen L."/>
            <person name="He K."/>
            <person name="Yang H."/>
        </authorList>
    </citation>
    <scope>NUCLEOTIDE SEQUENCE [LARGE SCALE GENOMIC DNA]</scope>
    <source>
        <strain evidence="12 13">CV58</strain>
    </source>
</reference>
<comment type="subcellular location">
    <subcellularLocation>
        <location evidence="9">Cell membrane</location>
        <topology evidence="9">Multi-pass membrane protein</topology>
    </subcellularLocation>
</comment>
<dbReference type="InterPro" id="IPR001872">
    <property type="entry name" value="Peptidase_A8"/>
</dbReference>
<keyword evidence="2 9" id="KW-1003">Cell membrane</keyword>
<dbReference type="OrthoDB" id="9810259at2"/>
<evidence type="ECO:0000256" key="3">
    <source>
        <dbReference type="ARBA" id="ARBA00022670"/>
    </source>
</evidence>
<evidence type="ECO:0000256" key="11">
    <source>
        <dbReference type="RuleBase" id="RU004181"/>
    </source>
</evidence>
<evidence type="ECO:0000256" key="2">
    <source>
        <dbReference type="ARBA" id="ARBA00022475"/>
    </source>
</evidence>
<evidence type="ECO:0000313" key="13">
    <source>
        <dbReference type="Proteomes" id="UP000072660"/>
    </source>
</evidence>
<evidence type="ECO:0000256" key="5">
    <source>
        <dbReference type="ARBA" id="ARBA00022750"/>
    </source>
</evidence>
<name>A0A139SX17_9GAMM</name>
<proteinExistence type="inferred from homology"/>